<gene>
    <name evidence="2" type="ORF">NPIL_677951</name>
</gene>
<evidence type="ECO:0000313" key="3">
    <source>
        <dbReference type="Proteomes" id="UP000887013"/>
    </source>
</evidence>
<evidence type="ECO:0000313" key="2">
    <source>
        <dbReference type="EMBL" id="GFT69024.1"/>
    </source>
</evidence>
<evidence type="ECO:0000256" key="1">
    <source>
        <dbReference type="SAM" id="MobiDB-lite"/>
    </source>
</evidence>
<protein>
    <submittedName>
        <fullName evidence="2">Uncharacterized protein</fullName>
    </submittedName>
</protein>
<reference evidence="2" key="1">
    <citation type="submission" date="2020-08" db="EMBL/GenBank/DDBJ databases">
        <title>Multicomponent nature underlies the extraordinary mechanical properties of spider dragline silk.</title>
        <authorList>
            <person name="Kono N."/>
            <person name="Nakamura H."/>
            <person name="Mori M."/>
            <person name="Yoshida Y."/>
            <person name="Ohtoshi R."/>
            <person name="Malay A.D."/>
            <person name="Moran D.A.P."/>
            <person name="Tomita M."/>
            <person name="Numata K."/>
            <person name="Arakawa K."/>
        </authorList>
    </citation>
    <scope>NUCLEOTIDE SEQUENCE</scope>
</reference>
<sequence>MTRVNRFHRWTEAMPTTNVTDEITRKAIIHNLIPHFDYQVTVTTDQVKPHLSHPYTSLHPIISWKEGIYLTNFTVSINRIKPTYGLSESPPSTPTSTYTPEDEPSSKDHFFVKILQNQLPHVVDDMSIFLRN</sequence>
<dbReference type="OrthoDB" id="6537797at2759"/>
<dbReference type="AlphaFoldDB" id="A0A8X6U1K9"/>
<dbReference type="EMBL" id="BMAW01116069">
    <property type="protein sequence ID" value="GFT69024.1"/>
    <property type="molecule type" value="Genomic_DNA"/>
</dbReference>
<name>A0A8X6U1K9_NEPPI</name>
<proteinExistence type="predicted"/>
<dbReference type="Proteomes" id="UP000887013">
    <property type="component" value="Unassembled WGS sequence"/>
</dbReference>
<comment type="caution">
    <text evidence="2">The sequence shown here is derived from an EMBL/GenBank/DDBJ whole genome shotgun (WGS) entry which is preliminary data.</text>
</comment>
<keyword evidence="3" id="KW-1185">Reference proteome</keyword>
<feature type="region of interest" description="Disordered" evidence="1">
    <location>
        <begin position="83"/>
        <end position="105"/>
    </location>
</feature>
<feature type="compositionally biased region" description="Low complexity" evidence="1">
    <location>
        <begin position="87"/>
        <end position="99"/>
    </location>
</feature>
<accession>A0A8X6U1K9</accession>
<organism evidence="2 3">
    <name type="scientific">Nephila pilipes</name>
    <name type="common">Giant wood spider</name>
    <name type="synonym">Nephila maculata</name>
    <dbReference type="NCBI Taxonomy" id="299642"/>
    <lineage>
        <taxon>Eukaryota</taxon>
        <taxon>Metazoa</taxon>
        <taxon>Ecdysozoa</taxon>
        <taxon>Arthropoda</taxon>
        <taxon>Chelicerata</taxon>
        <taxon>Arachnida</taxon>
        <taxon>Araneae</taxon>
        <taxon>Araneomorphae</taxon>
        <taxon>Entelegynae</taxon>
        <taxon>Araneoidea</taxon>
        <taxon>Nephilidae</taxon>
        <taxon>Nephila</taxon>
    </lineage>
</organism>